<feature type="chain" id="PRO_5004011714" evidence="7">
    <location>
        <begin position="23"/>
        <end position="74"/>
    </location>
</feature>
<dbReference type="GO" id="GO:0033612">
    <property type="term" value="F:receptor serine/threonine kinase binding"/>
    <property type="evidence" value="ECO:0000318"/>
    <property type="project" value="GO_Central"/>
</dbReference>
<evidence type="ECO:0000256" key="5">
    <source>
        <dbReference type="ARBA" id="ARBA00023180"/>
    </source>
</evidence>
<dbReference type="AlphaFoldDB" id="M1B8U9"/>
<dbReference type="InParanoid" id="M1B8U9"/>
<evidence type="ECO:0000256" key="2">
    <source>
        <dbReference type="ARBA" id="ARBA00005416"/>
    </source>
</evidence>
<evidence type="ECO:0000256" key="1">
    <source>
        <dbReference type="ARBA" id="ARBA00004239"/>
    </source>
</evidence>
<dbReference type="PaxDb" id="4113-PGSC0003DMT400039832"/>
<dbReference type="HOGENOM" id="CLU_194792_1_0_1"/>
<sequence>MASASRFLLWFIIIILLSYCLSLESRPLETLLPRKRSTLMETAQEILRERLQRKDAFKYHVNRLSPDGPDPRHH</sequence>
<dbReference type="PANTHER" id="PTHR33869">
    <property type="entry name" value="CLAVATA3/ESR (CLE)-RELATED PROTEIN 3"/>
    <property type="match status" value="1"/>
</dbReference>
<proteinExistence type="inferred from homology"/>
<evidence type="ECO:0000313" key="9">
    <source>
        <dbReference type="Proteomes" id="UP000011115"/>
    </source>
</evidence>
<name>M1B8U9_SOLTU</name>
<evidence type="ECO:0000313" key="8">
    <source>
        <dbReference type="EnsemblPlants" id="PGSC0003DMT400039832"/>
    </source>
</evidence>
<keyword evidence="6" id="KW-0379">Hydroxylation</keyword>
<dbReference type="OMA" id="TCSEARP"/>
<evidence type="ECO:0000256" key="6">
    <source>
        <dbReference type="ARBA" id="ARBA00023278"/>
    </source>
</evidence>
<keyword evidence="9" id="KW-1185">Reference proteome</keyword>
<dbReference type="InterPro" id="IPR039616">
    <property type="entry name" value="CLE1-4"/>
</dbReference>
<dbReference type="GO" id="GO:0005576">
    <property type="term" value="C:extracellular region"/>
    <property type="evidence" value="ECO:0007669"/>
    <property type="project" value="UniProtKB-SubCell"/>
</dbReference>
<keyword evidence="5" id="KW-0325">Glycoprotein</keyword>
<comment type="subcellular location">
    <subcellularLocation>
        <location evidence="1">Secreted</location>
        <location evidence="1">Extracellular space</location>
    </subcellularLocation>
</comment>
<accession>M1B8U9</accession>
<protein>
    <submittedName>
        <fullName evidence="8">Uncharacterized protein</fullName>
    </submittedName>
</protein>
<evidence type="ECO:0000256" key="7">
    <source>
        <dbReference type="SAM" id="SignalP"/>
    </source>
</evidence>
<reference evidence="9" key="1">
    <citation type="journal article" date="2011" name="Nature">
        <title>Genome sequence and analysis of the tuber crop potato.</title>
        <authorList>
            <consortium name="The Potato Genome Sequencing Consortium"/>
        </authorList>
    </citation>
    <scope>NUCLEOTIDE SEQUENCE [LARGE SCALE GENOMIC DNA]</scope>
    <source>
        <strain evidence="9">cv. DM1-3 516 R44</strain>
    </source>
</reference>
<organism evidence="8 9">
    <name type="scientific">Solanum tuberosum</name>
    <name type="common">Potato</name>
    <dbReference type="NCBI Taxonomy" id="4113"/>
    <lineage>
        <taxon>Eukaryota</taxon>
        <taxon>Viridiplantae</taxon>
        <taxon>Streptophyta</taxon>
        <taxon>Embryophyta</taxon>
        <taxon>Tracheophyta</taxon>
        <taxon>Spermatophyta</taxon>
        <taxon>Magnoliopsida</taxon>
        <taxon>eudicotyledons</taxon>
        <taxon>Gunneridae</taxon>
        <taxon>Pentapetalae</taxon>
        <taxon>asterids</taxon>
        <taxon>lamiids</taxon>
        <taxon>Solanales</taxon>
        <taxon>Solanaceae</taxon>
        <taxon>Solanoideae</taxon>
        <taxon>Solaneae</taxon>
        <taxon>Solanum</taxon>
    </lineage>
</organism>
<feature type="signal peptide" evidence="7">
    <location>
        <begin position="1"/>
        <end position="22"/>
    </location>
</feature>
<comment type="similarity">
    <text evidence="2">Belongs to the CLV3/ESR signal peptide family.</text>
</comment>
<dbReference type="PANTHER" id="PTHR33869:SF30">
    <property type="entry name" value="CLAVATA3_ESR (CLE)-RELATED PROTEIN 2"/>
    <property type="match status" value="1"/>
</dbReference>
<evidence type="ECO:0000256" key="3">
    <source>
        <dbReference type="ARBA" id="ARBA00022525"/>
    </source>
</evidence>
<dbReference type="Proteomes" id="UP000011115">
    <property type="component" value="Unassembled WGS sequence"/>
</dbReference>
<reference evidence="8" key="2">
    <citation type="submission" date="2015-06" db="UniProtKB">
        <authorList>
            <consortium name="EnsemblPlants"/>
        </authorList>
    </citation>
    <scope>IDENTIFICATION</scope>
    <source>
        <strain evidence="8">DM1-3 516 R44</strain>
    </source>
</reference>
<dbReference type="EnsemblPlants" id="PGSC0003DMT400039832">
    <property type="protein sequence ID" value="PGSC0003DMT400039832"/>
    <property type="gene ID" value="PGSC0003DMG400015401"/>
</dbReference>
<dbReference type="Gramene" id="PGSC0003DMT400039832">
    <property type="protein sequence ID" value="PGSC0003DMT400039832"/>
    <property type="gene ID" value="PGSC0003DMG400015401"/>
</dbReference>
<evidence type="ECO:0000256" key="4">
    <source>
        <dbReference type="ARBA" id="ARBA00022729"/>
    </source>
</evidence>
<keyword evidence="4 7" id="KW-0732">Signal</keyword>
<keyword evidence="3" id="KW-0964">Secreted</keyword>